<dbReference type="OrthoDB" id="1684102at2759"/>
<feature type="transmembrane region" description="Helical" evidence="5">
    <location>
        <begin position="323"/>
        <end position="347"/>
    </location>
</feature>
<evidence type="ECO:0000256" key="5">
    <source>
        <dbReference type="SAM" id="Phobius"/>
    </source>
</evidence>
<evidence type="ECO:0000256" key="1">
    <source>
        <dbReference type="ARBA" id="ARBA00004141"/>
    </source>
</evidence>
<protein>
    <recommendedName>
        <fullName evidence="6">Amino acid transporter transmembrane domain-containing protein</fullName>
    </recommendedName>
</protein>
<feature type="transmembrane region" description="Helical" evidence="5">
    <location>
        <begin position="181"/>
        <end position="201"/>
    </location>
</feature>
<feature type="transmembrane region" description="Helical" evidence="5">
    <location>
        <begin position="359"/>
        <end position="380"/>
    </location>
</feature>
<keyword evidence="3 5" id="KW-1133">Transmembrane helix</keyword>
<feature type="transmembrane region" description="Helical" evidence="5">
    <location>
        <begin position="213"/>
        <end position="238"/>
    </location>
</feature>
<dbReference type="Pfam" id="PF01490">
    <property type="entry name" value="Aa_trans"/>
    <property type="match status" value="1"/>
</dbReference>
<feature type="transmembrane region" description="Helical" evidence="5">
    <location>
        <begin position="6"/>
        <end position="27"/>
    </location>
</feature>
<dbReference type="GO" id="GO:0005774">
    <property type="term" value="C:vacuolar membrane"/>
    <property type="evidence" value="ECO:0007669"/>
    <property type="project" value="TreeGrafter"/>
</dbReference>
<name>A0A4U5M6J4_STECR</name>
<dbReference type="AlphaFoldDB" id="A0A4U5M6J4"/>
<comment type="subcellular location">
    <subcellularLocation>
        <location evidence="1">Membrane</location>
        <topology evidence="1">Multi-pass membrane protein</topology>
    </subcellularLocation>
</comment>
<dbReference type="PANTHER" id="PTHR22950:SF349">
    <property type="entry name" value="AMINO ACID TRANSPORTER TRANSMEMBRANE DOMAIN-CONTAINING PROTEIN"/>
    <property type="match status" value="1"/>
</dbReference>
<dbReference type="PANTHER" id="PTHR22950">
    <property type="entry name" value="AMINO ACID TRANSPORTER"/>
    <property type="match status" value="1"/>
</dbReference>
<evidence type="ECO:0000256" key="2">
    <source>
        <dbReference type="ARBA" id="ARBA00022692"/>
    </source>
</evidence>
<evidence type="ECO:0000313" key="8">
    <source>
        <dbReference type="Proteomes" id="UP000298663"/>
    </source>
</evidence>
<feature type="domain" description="Amino acid transporter transmembrane" evidence="6">
    <location>
        <begin position="7"/>
        <end position="379"/>
    </location>
</feature>
<reference evidence="7 8" key="1">
    <citation type="journal article" date="2015" name="Genome Biol.">
        <title>Comparative genomics of Steinernema reveals deeply conserved gene regulatory networks.</title>
        <authorList>
            <person name="Dillman A.R."/>
            <person name="Macchietto M."/>
            <person name="Porter C.F."/>
            <person name="Rogers A."/>
            <person name="Williams B."/>
            <person name="Antoshechkin I."/>
            <person name="Lee M.M."/>
            <person name="Goodwin Z."/>
            <person name="Lu X."/>
            <person name="Lewis E.E."/>
            <person name="Goodrich-Blair H."/>
            <person name="Stock S.P."/>
            <person name="Adams B.J."/>
            <person name="Sternberg P.W."/>
            <person name="Mortazavi A."/>
        </authorList>
    </citation>
    <scope>NUCLEOTIDE SEQUENCE [LARGE SCALE GENOMIC DNA]</scope>
    <source>
        <strain evidence="7 8">ALL</strain>
    </source>
</reference>
<evidence type="ECO:0000313" key="7">
    <source>
        <dbReference type="EMBL" id="TKR64501.1"/>
    </source>
</evidence>
<sequence length="389" mass="43030">MRLYRFLGIGLMFVISIICLHCMRQVVHGAHFIRDRTGKDAIDYAGIMREAINLGPEWIRGSYKGRTVLDTGYWVKKIVNCTVFVAQLGFCSAYLLFMTEGVALILEAFGIDLNKRLIMAGVFFLVQPVCMIRNMKILSIPSGIANAAYIAAVGILLYFFTTHMNPLEEITKVGDLTDLPLFFGTALYSFEGVCIVMPLENRMKNPEHFIKPLGVVNVATGLVTLIFTAVGALGYVAFGDNVHDAVTLDLPTTPFFKTLNVILVICVYFTYPVQFHVPMERAEKWISRKMPQKHHAKLFYLARAFGVSLTLVIAMLVPHLSLVIALIGAVVCTFLALIYPPIIELLCSYAKKDLTVGIWIKNVAIICFGIVGAVMGTSVAGGDLLDKVF</sequence>
<evidence type="ECO:0000256" key="4">
    <source>
        <dbReference type="ARBA" id="ARBA00023136"/>
    </source>
</evidence>
<gene>
    <name evidence="7" type="ORF">L596_025020</name>
</gene>
<comment type="caution">
    <text evidence="7">The sequence shown here is derived from an EMBL/GenBank/DDBJ whole genome shotgun (WGS) entry which is preliminary data.</text>
</comment>
<reference evidence="7 8" key="2">
    <citation type="journal article" date="2019" name="G3 (Bethesda)">
        <title>Hybrid Assembly of the Genome of the Entomopathogenic Nematode Steinernema carpocapsae Identifies the X-Chromosome.</title>
        <authorList>
            <person name="Serra L."/>
            <person name="Macchietto M."/>
            <person name="Macias-Munoz A."/>
            <person name="McGill C.J."/>
            <person name="Rodriguez I.M."/>
            <person name="Rodriguez B."/>
            <person name="Murad R."/>
            <person name="Mortazavi A."/>
        </authorList>
    </citation>
    <scope>NUCLEOTIDE SEQUENCE [LARGE SCALE GENOMIC DNA]</scope>
    <source>
        <strain evidence="7 8">ALL</strain>
    </source>
</reference>
<proteinExistence type="predicted"/>
<keyword evidence="8" id="KW-1185">Reference proteome</keyword>
<feature type="transmembrane region" description="Helical" evidence="5">
    <location>
        <begin position="258"/>
        <end position="277"/>
    </location>
</feature>
<feature type="transmembrane region" description="Helical" evidence="5">
    <location>
        <begin position="78"/>
        <end position="97"/>
    </location>
</feature>
<accession>A0A4U5M6J4</accession>
<dbReference type="EMBL" id="AZBU02000009">
    <property type="protein sequence ID" value="TKR64501.1"/>
    <property type="molecule type" value="Genomic_DNA"/>
</dbReference>
<dbReference type="STRING" id="34508.A0A4U5M6J4"/>
<organism evidence="7 8">
    <name type="scientific">Steinernema carpocapsae</name>
    <name type="common">Entomopathogenic nematode</name>
    <dbReference type="NCBI Taxonomy" id="34508"/>
    <lineage>
        <taxon>Eukaryota</taxon>
        <taxon>Metazoa</taxon>
        <taxon>Ecdysozoa</taxon>
        <taxon>Nematoda</taxon>
        <taxon>Chromadorea</taxon>
        <taxon>Rhabditida</taxon>
        <taxon>Tylenchina</taxon>
        <taxon>Panagrolaimomorpha</taxon>
        <taxon>Strongyloidoidea</taxon>
        <taxon>Steinernematidae</taxon>
        <taxon>Steinernema</taxon>
    </lineage>
</organism>
<keyword evidence="2 5" id="KW-0812">Transmembrane</keyword>
<dbReference type="GO" id="GO:0015179">
    <property type="term" value="F:L-amino acid transmembrane transporter activity"/>
    <property type="evidence" value="ECO:0007669"/>
    <property type="project" value="TreeGrafter"/>
</dbReference>
<feature type="transmembrane region" description="Helical" evidence="5">
    <location>
        <begin position="144"/>
        <end position="161"/>
    </location>
</feature>
<evidence type="ECO:0000259" key="6">
    <source>
        <dbReference type="Pfam" id="PF01490"/>
    </source>
</evidence>
<dbReference type="InterPro" id="IPR013057">
    <property type="entry name" value="AA_transpt_TM"/>
</dbReference>
<evidence type="ECO:0000256" key="3">
    <source>
        <dbReference type="ARBA" id="ARBA00022989"/>
    </source>
</evidence>
<keyword evidence="4 5" id="KW-0472">Membrane</keyword>
<dbReference type="Proteomes" id="UP000298663">
    <property type="component" value="Unassembled WGS sequence"/>
</dbReference>
<feature type="transmembrane region" description="Helical" evidence="5">
    <location>
        <begin position="298"/>
        <end position="317"/>
    </location>
</feature>